<sequence>MPTTARFLILIPAHDEEETIQATVESCRAIEYDQSQFAVCVIADNCSDGTALVAREAGAEVVERVNLVKRSKGYALEYFFERGPLSEYDAVVIVDADTVVDPGILQSFASGLAKGWDWIQCYHTVRNADASWRTRVMTYAFSLFNGVRPMGFEQLGLGAAFNGNGMCFSTSGLARVPWRAYSLAEDLEFSWTLRLAGERIHFEPHVRVLADMLTRGGSAASAQRRRWEVGRTALRRRVLGPLLRSHNIGPFRKGLYVIELFFPPLSVLFAALLLAASVHLVAVLDPRLLPLSRLLRPAHAVMAATLMAYTLSPLLVMRLPVRYLASLLALPYFMGWKTTVALGRRPSMWVRTWREPSCRSPGSG</sequence>
<comment type="similarity">
    <text evidence="1">Belongs to the glycosyltransferase 2 family.</text>
</comment>
<dbReference type="Pfam" id="PF13641">
    <property type="entry name" value="Glyco_tranf_2_3"/>
    <property type="match status" value="1"/>
</dbReference>
<gene>
    <name evidence="5" type="ORF">V5E97_34935</name>
</gene>
<dbReference type="CDD" id="cd06438">
    <property type="entry name" value="EpsO_like"/>
    <property type="match status" value="1"/>
</dbReference>
<keyword evidence="4" id="KW-1133">Transmembrane helix</keyword>
<feature type="transmembrane region" description="Helical" evidence="4">
    <location>
        <begin position="260"/>
        <end position="282"/>
    </location>
</feature>
<keyword evidence="3" id="KW-0808">Transferase</keyword>
<evidence type="ECO:0000313" key="5">
    <source>
        <dbReference type="EMBL" id="XBH03463.1"/>
    </source>
</evidence>
<evidence type="ECO:0000256" key="1">
    <source>
        <dbReference type="ARBA" id="ARBA00006739"/>
    </source>
</evidence>
<name>A0AAU7CEJ0_9BACT</name>
<dbReference type="PANTHER" id="PTHR43630">
    <property type="entry name" value="POLY-BETA-1,6-N-ACETYL-D-GLUCOSAMINE SYNTHASE"/>
    <property type="match status" value="1"/>
</dbReference>
<keyword evidence="4" id="KW-0472">Membrane</keyword>
<dbReference type="Gene3D" id="3.90.550.10">
    <property type="entry name" value="Spore Coat Polysaccharide Biosynthesis Protein SpsA, Chain A"/>
    <property type="match status" value="1"/>
</dbReference>
<protein>
    <submittedName>
        <fullName evidence="5">Glycosyltransferase family 2 protein</fullName>
    </submittedName>
</protein>
<evidence type="ECO:0000256" key="3">
    <source>
        <dbReference type="ARBA" id="ARBA00022679"/>
    </source>
</evidence>
<accession>A0AAU7CEJ0</accession>
<dbReference type="GO" id="GO:0016757">
    <property type="term" value="F:glycosyltransferase activity"/>
    <property type="evidence" value="ECO:0007669"/>
    <property type="project" value="UniProtKB-KW"/>
</dbReference>
<dbReference type="AlphaFoldDB" id="A0AAU7CEJ0"/>
<evidence type="ECO:0000256" key="4">
    <source>
        <dbReference type="SAM" id="Phobius"/>
    </source>
</evidence>
<feature type="transmembrane region" description="Helical" evidence="4">
    <location>
        <begin position="323"/>
        <end position="343"/>
    </location>
</feature>
<organism evidence="5">
    <name type="scientific">Singulisphaera sp. Ch08</name>
    <dbReference type="NCBI Taxonomy" id="3120278"/>
    <lineage>
        <taxon>Bacteria</taxon>
        <taxon>Pseudomonadati</taxon>
        <taxon>Planctomycetota</taxon>
        <taxon>Planctomycetia</taxon>
        <taxon>Isosphaerales</taxon>
        <taxon>Isosphaeraceae</taxon>
        <taxon>Singulisphaera</taxon>
    </lineage>
</organism>
<dbReference type="RefSeq" id="WP_406696197.1">
    <property type="nucleotide sequence ID" value="NZ_CP155447.1"/>
</dbReference>
<keyword evidence="2" id="KW-0328">Glycosyltransferase</keyword>
<proteinExistence type="inferred from homology"/>
<dbReference type="EMBL" id="CP155447">
    <property type="protein sequence ID" value="XBH03463.1"/>
    <property type="molecule type" value="Genomic_DNA"/>
</dbReference>
<dbReference type="InterPro" id="IPR029044">
    <property type="entry name" value="Nucleotide-diphossugar_trans"/>
</dbReference>
<keyword evidence="4" id="KW-0812">Transmembrane</keyword>
<dbReference type="SUPFAM" id="SSF53448">
    <property type="entry name" value="Nucleotide-diphospho-sugar transferases"/>
    <property type="match status" value="1"/>
</dbReference>
<dbReference type="PANTHER" id="PTHR43630:SF1">
    <property type="entry name" value="POLY-BETA-1,6-N-ACETYL-D-GLUCOSAMINE SYNTHASE"/>
    <property type="match status" value="1"/>
</dbReference>
<evidence type="ECO:0000256" key="2">
    <source>
        <dbReference type="ARBA" id="ARBA00022676"/>
    </source>
</evidence>
<reference evidence="5" key="1">
    <citation type="submission" date="2024-05" db="EMBL/GenBank/DDBJ databases">
        <title>Planctomycetes of the genus Singulisphaera possess chitinolytic capabilities.</title>
        <authorList>
            <person name="Ivanova A."/>
        </authorList>
    </citation>
    <scope>NUCLEOTIDE SEQUENCE</scope>
    <source>
        <strain evidence="5">Ch08T</strain>
    </source>
</reference>
<feature type="transmembrane region" description="Helical" evidence="4">
    <location>
        <begin position="294"/>
        <end position="311"/>
    </location>
</feature>